<gene>
    <name evidence="2" type="ORF">FHR37_001254</name>
    <name evidence="3" type="ORF">SAMN05421678_105191</name>
</gene>
<dbReference type="Proteomes" id="UP000199052">
    <property type="component" value="Unassembled WGS sequence"/>
</dbReference>
<keyword evidence="5" id="KW-1185">Reference proteome</keyword>
<evidence type="ECO:0000313" key="3">
    <source>
        <dbReference type="EMBL" id="SFG34040.1"/>
    </source>
</evidence>
<evidence type="ECO:0000313" key="4">
    <source>
        <dbReference type="Proteomes" id="UP000199052"/>
    </source>
</evidence>
<dbReference type="STRING" id="504797.SAMN05421678_105191"/>
<name>A0A1I2R152_9ACTN</name>
<feature type="region of interest" description="Disordered" evidence="1">
    <location>
        <begin position="1"/>
        <end position="48"/>
    </location>
</feature>
<dbReference type="Proteomes" id="UP000533017">
    <property type="component" value="Unassembled WGS sequence"/>
</dbReference>
<proteinExistence type="predicted"/>
<accession>A0A1I2R152</accession>
<evidence type="ECO:0000256" key="1">
    <source>
        <dbReference type="SAM" id="MobiDB-lite"/>
    </source>
</evidence>
<sequence>MLILMDGSDRRTGLDDVDEVDDADDMADGKRGAETAHAGAGPVTVHPPARVHVRAGTRVARIALTNVDTGDVW</sequence>
<dbReference type="EMBL" id="FOOI01000005">
    <property type="protein sequence ID" value="SFG34040.1"/>
    <property type="molecule type" value="Genomic_DNA"/>
</dbReference>
<reference evidence="2 5" key="2">
    <citation type="submission" date="2020-07" db="EMBL/GenBank/DDBJ databases">
        <title>Sequencing the genomes of 1000 actinobacteria strains.</title>
        <authorList>
            <person name="Klenk H.-P."/>
        </authorList>
    </citation>
    <scope>NUCLEOTIDE SEQUENCE [LARGE SCALE GENOMIC DNA]</scope>
    <source>
        <strain evidence="2 5">DSM 45117</strain>
    </source>
</reference>
<protein>
    <submittedName>
        <fullName evidence="3">Uncharacterized protein</fullName>
    </submittedName>
</protein>
<organism evidence="3 4">
    <name type="scientific">Actinopolymorpha cephalotaxi</name>
    <dbReference type="NCBI Taxonomy" id="504797"/>
    <lineage>
        <taxon>Bacteria</taxon>
        <taxon>Bacillati</taxon>
        <taxon>Actinomycetota</taxon>
        <taxon>Actinomycetes</taxon>
        <taxon>Propionibacteriales</taxon>
        <taxon>Actinopolymorphaceae</taxon>
        <taxon>Actinopolymorpha</taxon>
    </lineage>
</organism>
<reference evidence="3 4" key="1">
    <citation type="submission" date="2016-10" db="EMBL/GenBank/DDBJ databases">
        <authorList>
            <person name="de Groot N.N."/>
        </authorList>
    </citation>
    <scope>NUCLEOTIDE SEQUENCE [LARGE SCALE GENOMIC DNA]</scope>
    <source>
        <strain evidence="3 4">CPCC 202808</strain>
    </source>
</reference>
<dbReference type="EMBL" id="JACBZA010000001">
    <property type="protein sequence ID" value="NYH82403.1"/>
    <property type="molecule type" value="Genomic_DNA"/>
</dbReference>
<evidence type="ECO:0000313" key="2">
    <source>
        <dbReference type="EMBL" id="NYH82403.1"/>
    </source>
</evidence>
<dbReference type="AlphaFoldDB" id="A0A1I2R152"/>
<evidence type="ECO:0000313" key="5">
    <source>
        <dbReference type="Proteomes" id="UP000533017"/>
    </source>
</evidence>
<feature type="compositionally biased region" description="Acidic residues" evidence="1">
    <location>
        <begin position="15"/>
        <end position="26"/>
    </location>
</feature>